<dbReference type="InterPro" id="IPR027417">
    <property type="entry name" value="P-loop_NTPase"/>
</dbReference>
<dbReference type="InterPro" id="IPR003959">
    <property type="entry name" value="ATPase_AAA_core"/>
</dbReference>
<dbReference type="Pfam" id="PF17862">
    <property type="entry name" value="AAA_lid_3"/>
    <property type="match status" value="1"/>
</dbReference>
<evidence type="ECO:0000256" key="1">
    <source>
        <dbReference type="ARBA" id="ARBA00006914"/>
    </source>
</evidence>
<dbReference type="SUPFAM" id="SSF52540">
    <property type="entry name" value="P-loop containing nucleoside triphosphate hydrolases"/>
    <property type="match status" value="1"/>
</dbReference>
<comment type="similarity">
    <text evidence="1">Belongs to the AAA ATPase family.</text>
</comment>
<dbReference type="InterPro" id="IPR041569">
    <property type="entry name" value="AAA_lid_3"/>
</dbReference>
<keyword evidence="2" id="KW-0547">Nucleotide-binding</keyword>
<dbReference type="CDD" id="cd19481">
    <property type="entry name" value="RecA-like_protease"/>
    <property type="match status" value="1"/>
</dbReference>
<dbReference type="GO" id="GO:0005524">
    <property type="term" value="F:ATP binding"/>
    <property type="evidence" value="ECO:0007669"/>
    <property type="project" value="UniProtKB-KW"/>
</dbReference>
<evidence type="ECO:0000256" key="2">
    <source>
        <dbReference type="ARBA" id="ARBA00022741"/>
    </source>
</evidence>
<name>E1YG07_9BACT</name>
<dbReference type="AlphaFoldDB" id="E1YG07"/>
<dbReference type="InterPro" id="IPR003593">
    <property type="entry name" value="AAA+_ATPase"/>
</dbReference>
<evidence type="ECO:0000259" key="4">
    <source>
        <dbReference type="SMART" id="SM00382"/>
    </source>
</evidence>
<dbReference type="SMART" id="SM00382">
    <property type="entry name" value="AAA"/>
    <property type="match status" value="1"/>
</dbReference>
<dbReference type="PANTHER" id="PTHR23073">
    <property type="entry name" value="26S PROTEASOME REGULATORY SUBUNIT"/>
    <property type="match status" value="1"/>
</dbReference>
<sequence>MCSQGGMLMTTSDLIKQLFLSFHEKDNEAFFQAAREYIEHEKRKKHTMVAKELEKALYAANGSSERGKRFKNTLPIPRDTEKGFPLLEIQNFDISLDSLLISAETKQQLEQIIREFKDADVFATYNLINKRKILLCGKPGTGKTFSARIISSVLQIPLVYVRFDSIISSYLGETASNLRKVFDFVESGMWITLFDEFDIIGKNRDDNHEHGEIKRVVNNFLQMLDNIKGDSIILAATNHQYMLDPAIWRRFDDIIYYELPDENIRKALFELYLRPIKKDPDINLPKAVNMTHGLSPADIKMITEEAMKLSILDSRSCLRQDDIEKAINKFIRREKVKNNQMGDV</sequence>
<keyword evidence="3" id="KW-0067">ATP-binding</keyword>
<protein>
    <recommendedName>
        <fullName evidence="4">AAA+ ATPase domain-containing protein</fullName>
    </recommendedName>
</protein>
<accession>E1YG07</accession>
<organism evidence="5">
    <name type="scientific">uncultured Desulfobacterium sp</name>
    <dbReference type="NCBI Taxonomy" id="201089"/>
    <lineage>
        <taxon>Bacteria</taxon>
        <taxon>Pseudomonadati</taxon>
        <taxon>Thermodesulfobacteriota</taxon>
        <taxon>Desulfobacteria</taxon>
        <taxon>Desulfobacterales</taxon>
        <taxon>Desulfobacteriaceae</taxon>
        <taxon>Desulfobacterium</taxon>
        <taxon>environmental samples</taxon>
    </lineage>
</organism>
<reference evidence="5" key="1">
    <citation type="journal article" date="2011" name="Environ. Microbiol.">
        <title>Genomic insights into the metabolic potential of the polycyclic aromatic hydrocarbon degrading sulfate-reducing Deltaproteobacterium N47.</title>
        <authorList>
            <person name="Bergmann F."/>
            <person name="Selesi D."/>
            <person name="Weinmaier T."/>
            <person name="Tischler P."/>
            <person name="Rattei T."/>
            <person name="Meckenstock R.U."/>
        </authorList>
    </citation>
    <scope>NUCLEOTIDE SEQUENCE</scope>
</reference>
<dbReference type="Gene3D" id="3.40.50.300">
    <property type="entry name" value="P-loop containing nucleotide triphosphate hydrolases"/>
    <property type="match status" value="1"/>
</dbReference>
<dbReference type="EMBL" id="FR695872">
    <property type="protein sequence ID" value="CBX29501.1"/>
    <property type="molecule type" value="Genomic_DNA"/>
</dbReference>
<dbReference type="InterPro" id="IPR050221">
    <property type="entry name" value="26S_Proteasome_ATPase"/>
</dbReference>
<dbReference type="GO" id="GO:0016887">
    <property type="term" value="F:ATP hydrolysis activity"/>
    <property type="evidence" value="ECO:0007669"/>
    <property type="project" value="InterPro"/>
</dbReference>
<proteinExistence type="inferred from homology"/>
<dbReference type="Pfam" id="PF00004">
    <property type="entry name" value="AAA"/>
    <property type="match status" value="1"/>
</dbReference>
<feature type="domain" description="AAA+ ATPase" evidence="4">
    <location>
        <begin position="129"/>
        <end position="261"/>
    </location>
</feature>
<gene>
    <name evidence="5" type="ORF">N47_J04820</name>
</gene>
<dbReference type="Gene3D" id="1.10.8.60">
    <property type="match status" value="1"/>
</dbReference>
<evidence type="ECO:0000313" key="5">
    <source>
        <dbReference type="EMBL" id="CBX29501.1"/>
    </source>
</evidence>
<evidence type="ECO:0000256" key="3">
    <source>
        <dbReference type="ARBA" id="ARBA00022840"/>
    </source>
</evidence>